<reference evidence="9" key="1">
    <citation type="journal article" date="2023" name="Mol. Phylogenet. Evol.">
        <title>Genome-scale phylogeny and comparative genomics of the fungal order Sordariales.</title>
        <authorList>
            <person name="Hensen N."/>
            <person name="Bonometti L."/>
            <person name="Westerberg I."/>
            <person name="Brannstrom I.O."/>
            <person name="Guillou S."/>
            <person name="Cros-Aarteil S."/>
            <person name="Calhoun S."/>
            <person name="Haridas S."/>
            <person name="Kuo A."/>
            <person name="Mondo S."/>
            <person name="Pangilinan J."/>
            <person name="Riley R."/>
            <person name="LaButti K."/>
            <person name="Andreopoulos B."/>
            <person name="Lipzen A."/>
            <person name="Chen C."/>
            <person name="Yan M."/>
            <person name="Daum C."/>
            <person name="Ng V."/>
            <person name="Clum A."/>
            <person name="Steindorff A."/>
            <person name="Ohm R.A."/>
            <person name="Martin F."/>
            <person name="Silar P."/>
            <person name="Natvig D.O."/>
            <person name="Lalanne C."/>
            <person name="Gautier V."/>
            <person name="Ament-Velasquez S.L."/>
            <person name="Kruys A."/>
            <person name="Hutchinson M.I."/>
            <person name="Powell A.J."/>
            <person name="Barry K."/>
            <person name="Miller A.N."/>
            <person name="Grigoriev I.V."/>
            <person name="Debuchy R."/>
            <person name="Gladieux P."/>
            <person name="Hiltunen Thoren M."/>
            <person name="Johannesson H."/>
        </authorList>
    </citation>
    <scope>NUCLEOTIDE SEQUENCE</scope>
    <source>
        <strain evidence="9">CBS 560.94</strain>
    </source>
</reference>
<dbReference type="InterPro" id="IPR029063">
    <property type="entry name" value="SAM-dependent_MTases_sf"/>
</dbReference>
<dbReference type="CDD" id="cd02440">
    <property type="entry name" value="AdoMet_MTases"/>
    <property type="match status" value="1"/>
</dbReference>
<dbReference type="GeneID" id="87868312"/>
<dbReference type="PANTHER" id="PTHR14741">
    <property type="entry name" value="S-ADENOSYLMETHIONINE-DEPENDENT METHYLTRANSFERASE RELATED"/>
    <property type="match status" value="1"/>
</dbReference>
<dbReference type="InterPro" id="IPR019012">
    <property type="entry name" value="RNA_cap_Gua-N2-MeTrfase"/>
</dbReference>
<feature type="compositionally biased region" description="Basic residues" evidence="8">
    <location>
        <begin position="366"/>
        <end position="379"/>
    </location>
</feature>
<evidence type="ECO:0000256" key="5">
    <source>
        <dbReference type="ARBA" id="ARBA00048763"/>
    </source>
</evidence>
<feature type="compositionally biased region" description="Basic and acidic residues" evidence="8">
    <location>
        <begin position="298"/>
        <end position="318"/>
    </location>
</feature>
<dbReference type="GO" id="GO:0071164">
    <property type="term" value="F:RNA cap trimethylguanosine synthase activity"/>
    <property type="evidence" value="ECO:0007669"/>
    <property type="project" value="TreeGrafter"/>
</dbReference>
<reference evidence="9" key="2">
    <citation type="submission" date="2023-06" db="EMBL/GenBank/DDBJ databases">
        <authorList>
            <consortium name="Lawrence Berkeley National Laboratory"/>
            <person name="Haridas S."/>
            <person name="Hensen N."/>
            <person name="Bonometti L."/>
            <person name="Westerberg I."/>
            <person name="Brannstrom I.O."/>
            <person name="Guillou S."/>
            <person name="Cros-Aarteil S."/>
            <person name="Calhoun S."/>
            <person name="Kuo A."/>
            <person name="Mondo S."/>
            <person name="Pangilinan J."/>
            <person name="Riley R."/>
            <person name="Labutti K."/>
            <person name="Andreopoulos B."/>
            <person name="Lipzen A."/>
            <person name="Chen C."/>
            <person name="Yanf M."/>
            <person name="Daum C."/>
            <person name="Ng V."/>
            <person name="Clum A."/>
            <person name="Steindorff A."/>
            <person name="Ohm R."/>
            <person name="Martin F."/>
            <person name="Silar P."/>
            <person name="Natvig D."/>
            <person name="Lalanne C."/>
            <person name="Gautier V."/>
            <person name="Ament-Velasquez S.L."/>
            <person name="Kruys A."/>
            <person name="Hutchinson M.I."/>
            <person name="Powell A.J."/>
            <person name="Barry K."/>
            <person name="Miller A.N."/>
            <person name="Grigoriev I.V."/>
            <person name="Debuchy R."/>
            <person name="Gladieux P."/>
            <person name="Thoren M.H."/>
            <person name="Johannesson H."/>
        </authorList>
    </citation>
    <scope>NUCLEOTIDE SEQUENCE</scope>
    <source>
        <strain evidence="9">CBS 560.94</strain>
    </source>
</reference>
<keyword evidence="9" id="KW-0808">Transferase</keyword>
<feature type="region of interest" description="Disordered" evidence="8">
    <location>
        <begin position="222"/>
        <end position="241"/>
    </location>
</feature>
<dbReference type="PANTHER" id="PTHR14741:SF32">
    <property type="entry name" value="TRIMETHYLGUANOSINE SYNTHASE"/>
    <property type="match status" value="1"/>
</dbReference>
<evidence type="ECO:0000313" key="10">
    <source>
        <dbReference type="Proteomes" id="UP001278500"/>
    </source>
</evidence>
<name>A0AAE0JQH5_9PEZI</name>
<dbReference type="EMBL" id="JAUEPP010000001">
    <property type="protein sequence ID" value="KAK3355857.1"/>
    <property type="molecule type" value="Genomic_DNA"/>
</dbReference>
<evidence type="ECO:0000256" key="1">
    <source>
        <dbReference type="ARBA" id="ARBA00018517"/>
    </source>
</evidence>
<dbReference type="Gene3D" id="3.40.50.150">
    <property type="entry name" value="Vaccinia Virus protein VP39"/>
    <property type="match status" value="1"/>
</dbReference>
<evidence type="ECO:0000256" key="3">
    <source>
        <dbReference type="ARBA" id="ARBA00047418"/>
    </source>
</evidence>
<dbReference type="RefSeq" id="XP_062687235.1">
    <property type="nucleotide sequence ID" value="XM_062831158.1"/>
</dbReference>
<proteinExistence type="inferred from homology"/>
<dbReference type="GO" id="GO:0005634">
    <property type="term" value="C:nucleus"/>
    <property type="evidence" value="ECO:0007669"/>
    <property type="project" value="TreeGrafter"/>
</dbReference>
<accession>A0AAE0JQH5</accession>
<dbReference type="SUPFAM" id="SSF53335">
    <property type="entry name" value="S-adenosyl-L-methionine-dependent methyltransferases"/>
    <property type="match status" value="1"/>
</dbReference>
<dbReference type="Proteomes" id="UP001278500">
    <property type="component" value="Unassembled WGS sequence"/>
</dbReference>
<evidence type="ECO:0000313" key="9">
    <source>
        <dbReference type="EMBL" id="KAK3355857.1"/>
    </source>
</evidence>
<evidence type="ECO:0000256" key="4">
    <source>
        <dbReference type="ARBA" id="ARBA00048740"/>
    </source>
</evidence>
<comment type="catalytic activity">
    <reaction evidence="6">
        <text>a 5'-end (N(7)-methyl 5'-triphosphoguanosine)-ribonucleoside in snRNA + S-adenosyl-L-methionine = a 5'-end (N(2),N(7)-dimethyl 5'-triphosphoguanosine)-ribonucleoside in snRNA + S-adenosyl-L-homocysteine + H(+)</text>
        <dbReference type="Rhea" id="RHEA:78471"/>
        <dbReference type="Rhea" id="RHEA-COMP:19085"/>
        <dbReference type="Rhea" id="RHEA-COMP:19087"/>
        <dbReference type="ChEBI" id="CHEBI:15378"/>
        <dbReference type="ChEBI" id="CHEBI:57856"/>
        <dbReference type="ChEBI" id="CHEBI:59789"/>
        <dbReference type="ChEBI" id="CHEBI:156461"/>
        <dbReference type="ChEBI" id="CHEBI:172880"/>
    </reaction>
    <physiologicalReaction direction="left-to-right" evidence="6">
        <dbReference type="Rhea" id="RHEA:78472"/>
    </physiologicalReaction>
</comment>
<feature type="region of interest" description="Disordered" evidence="8">
    <location>
        <begin position="297"/>
        <end position="379"/>
    </location>
</feature>
<dbReference type="Pfam" id="PF09445">
    <property type="entry name" value="Methyltransf_15"/>
    <property type="match status" value="1"/>
</dbReference>
<comment type="catalytic activity">
    <reaction evidence="4">
        <text>a 5'-end (N(7)-methyl 5'-triphosphoguanosine)-ribonucleoside in snoRNA + S-adenosyl-L-methionine = a 5'-end (N(2),N(7)-dimethyl 5'-triphosphoguanosine)-ribonucleoside in snoRNA + S-adenosyl-L-homocysteine + H(+)</text>
        <dbReference type="Rhea" id="RHEA:78475"/>
        <dbReference type="Rhea" id="RHEA-COMP:19086"/>
        <dbReference type="Rhea" id="RHEA-COMP:19088"/>
        <dbReference type="ChEBI" id="CHEBI:15378"/>
        <dbReference type="ChEBI" id="CHEBI:57856"/>
        <dbReference type="ChEBI" id="CHEBI:59789"/>
        <dbReference type="ChEBI" id="CHEBI:156461"/>
        <dbReference type="ChEBI" id="CHEBI:172880"/>
    </reaction>
    <physiologicalReaction direction="left-to-right" evidence="4">
        <dbReference type="Rhea" id="RHEA:78476"/>
    </physiologicalReaction>
</comment>
<comment type="similarity">
    <text evidence="2">Belongs to the methyltransferase superfamily. Trimethylguanosine synthase family.</text>
</comment>
<comment type="catalytic activity">
    <reaction evidence="5">
        <text>a 5'-end (N(2),N(7)-dimethyl 5'-triphosphoguanosine)-ribonucleoside in snRNA + S-adenosyl-L-methionine = a 5'-end (N(2),N(2),N(7)-trimethyl 5'-triphosphoguanosine)-ribonucleoside in snRNA + S-adenosyl-L-homocysteine + H(+)</text>
        <dbReference type="Rhea" id="RHEA:78479"/>
        <dbReference type="Rhea" id="RHEA-COMP:19087"/>
        <dbReference type="Rhea" id="RHEA-COMP:19089"/>
        <dbReference type="ChEBI" id="CHEBI:15378"/>
        <dbReference type="ChEBI" id="CHEBI:57856"/>
        <dbReference type="ChEBI" id="CHEBI:59789"/>
        <dbReference type="ChEBI" id="CHEBI:167623"/>
        <dbReference type="ChEBI" id="CHEBI:172880"/>
    </reaction>
    <physiologicalReaction direction="left-to-right" evidence="5">
        <dbReference type="Rhea" id="RHEA:78480"/>
    </physiologicalReaction>
</comment>
<evidence type="ECO:0000256" key="8">
    <source>
        <dbReference type="SAM" id="MobiDB-lite"/>
    </source>
</evidence>
<keyword evidence="10" id="KW-1185">Reference proteome</keyword>
<evidence type="ECO:0000256" key="6">
    <source>
        <dbReference type="ARBA" id="ARBA00049075"/>
    </source>
</evidence>
<protein>
    <recommendedName>
        <fullName evidence="1">Trimethylguanosine synthase</fullName>
    </recommendedName>
    <alternativeName>
        <fullName evidence="7">Cap-specific guanine-N(2) methyltransferase</fullName>
    </alternativeName>
</protein>
<keyword evidence="9" id="KW-0489">Methyltransferase</keyword>
<comment type="catalytic activity">
    <reaction evidence="3">
        <text>a 5'-end (N(2),N(7)-dimethyl 5'-triphosphoguanosine)-ribonucleoside in snoRNA + S-adenosyl-L-methionine = a 5'-end (N(2),N(2),N(7)-trimethyl 5'-triphosphoguanosine)-ribonucleoside in snoRNA + S-adenosyl-L-homocysteine + H(+)</text>
        <dbReference type="Rhea" id="RHEA:78507"/>
        <dbReference type="Rhea" id="RHEA-COMP:19088"/>
        <dbReference type="Rhea" id="RHEA-COMP:19090"/>
        <dbReference type="ChEBI" id="CHEBI:15378"/>
        <dbReference type="ChEBI" id="CHEBI:57856"/>
        <dbReference type="ChEBI" id="CHEBI:59789"/>
        <dbReference type="ChEBI" id="CHEBI:167623"/>
        <dbReference type="ChEBI" id="CHEBI:172880"/>
    </reaction>
    <physiologicalReaction direction="left-to-right" evidence="3">
        <dbReference type="Rhea" id="RHEA:78508"/>
    </physiologicalReaction>
</comment>
<feature type="compositionally biased region" description="Basic and acidic residues" evidence="8">
    <location>
        <begin position="226"/>
        <end position="236"/>
    </location>
</feature>
<gene>
    <name evidence="9" type="ORF">B0H65DRAFT_60460</name>
</gene>
<evidence type="ECO:0000256" key="7">
    <source>
        <dbReference type="ARBA" id="ARBA00049790"/>
    </source>
</evidence>
<comment type="caution">
    <text evidence="9">The sequence shown here is derived from an EMBL/GenBank/DDBJ whole genome shotgun (WGS) entry which is preliminary data.</text>
</comment>
<evidence type="ECO:0000256" key="2">
    <source>
        <dbReference type="ARBA" id="ARBA00025783"/>
    </source>
</evidence>
<dbReference type="AlphaFoldDB" id="A0AAE0JQH5"/>
<organism evidence="9 10">
    <name type="scientific">Neurospora tetraspora</name>
    <dbReference type="NCBI Taxonomy" id="94610"/>
    <lineage>
        <taxon>Eukaryota</taxon>
        <taxon>Fungi</taxon>
        <taxon>Dikarya</taxon>
        <taxon>Ascomycota</taxon>
        <taxon>Pezizomycotina</taxon>
        <taxon>Sordariomycetes</taxon>
        <taxon>Sordariomycetidae</taxon>
        <taxon>Sordariales</taxon>
        <taxon>Sordariaceae</taxon>
        <taxon>Neurospora</taxon>
    </lineage>
</organism>
<sequence length="379" mass="43193">MGPKVLKKGEKFPLDENCHHYTKLNEVPWDIQKYWHQRFSIFEFYDYDIHLTDSAWFGVTPEPVATRIARDLSTHPIAQGKRVLIDLFGGAGGNVIAFALSSGRWDRVIAIEKDRSTLACAQHNAEVYDVYDKITWVHGDCFEVMRRFWGVRLGKGTMSDGGPEEDKEELDDLLAELKLEECLVFASPPWGGVSYRDQEVFDLSKMEPYNLEQLYEACTMPEHEEEEKKKQVEQKEGGSAQAQTQILPQALFLPRQSDLNQIAALVPDGAPKIDVVQYCQKGASKALVAYLPGTIDAGGKEEKKRSEAKKQLSEEERGQKKRKQDDEQEQAVPKLLPETTEEASVAYDAQEDVDLYDTPKTDNAEKRKRKRRRRSSHNN</sequence>